<dbReference type="EMBL" id="CM010719">
    <property type="protein sequence ID" value="RZC62071.1"/>
    <property type="molecule type" value="Genomic_DNA"/>
</dbReference>
<feature type="signal peptide" evidence="1">
    <location>
        <begin position="1"/>
        <end position="30"/>
    </location>
</feature>
<evidence type="ECO:0000313" key="4">
    <source>
        <dbReference type="Proteomes" id="UP000316621"/>
    </source>
</evidence>
<evidence type="ECO:0008006" key="5">
    <source>
        <dbReference type="Google" id="ProtNLM"/>
    </source>
</evidence>
<evidence type="ECO:0000256" key="1">
    <source>
        <dbReference type="SAM" id="SignalP"/>
    </source>
</evidence>
<dbReference type="Gramene" id="RZC62070">
    <property type="protein sequence ID" value="RZC62070"/>
    <property type="gene ID" value="C5167_023820"/>
</dbReference>
<dbReference type="Gramene" id="RZC62071">
    <property type="protein sequence ID" value="RZC62071"/>
    <property type="gene ID" value="C5167_023821"/>
</dbReference>
<evidence type="ECO:0000313" key="2">
    <source>
        <dbReference type="EMBL" id="RZC62070.1"/>
    </source>
</evidence>
<evidence type="ECO:0000313" key="3">
    <source>
        <dbReference type="EMBL" id="RZC62071.1"/>
    </source>
</evidence>
<reference evidence="2 4" key="1">
    <citation type="journal article" date="2018" name="Science">
        <title>The opium poppy genome and morphinan production.</title>
        <authorList>
            <person name="Guo L."/>
            <person name="Winzer T."/>
            <person name="Yang X."/>
            <person name="Li Y."/>
            <person name="Ning Z."/>
            <person name="He Z."/>
            <person name="Teodor R."/>
            <person name="Lu Y."/>
            <person name="Bowser T.A."/>
            <person name="Graham I.A."/>
            <person name="Ye K."/>
        </authorList>
    </citation>
    <scope>NUCLEOTIDE SEQUENCE [LARGE SCALE GENOMIC DNA]</scope>
    <source>
        <strain evidence="4">cv. HN1</strain>
        <tissue evidence="2">Leaves</tissue>
    </source>
</reference>
<organism evidence="2 4">
    <name type="scientific">Papaver somniferum</name>
    <name type="common">Opium poppy</name>
    <dbReference type="NCBI Taxonomy" id="3469"/>
    <lineage>
        <taxon>Eukaryota</taxon>
        <taxon>Viridiplantae</taxon>
        <taxon>Streptophyta</taxon>
        <taxon>Embryophyta</taxon>
        <taxon>Tracheophyta</taxon>
        <taxon>Spermatophyta</taxon>
        <taxon>Magnoliopsida</taxon>
        <taxon>Ranunculales</taxon>
        <taxon>Papaveraceae</taxon>
        <taxon>Papaveroideae</taxon>
        <taxon>Papaver</taxon>
    </lineage>
</organism>
<sequence length="74" mass="7780">MASSKTQQVVALSLLCLLLVAFSYSAEAAARPVTDVAGAVANDARQECIQKCKSLGGVCLCRPARLQGCCCCWQ</sequence>
<keyword evidence="1" id="KW-0732">Signal</keyword>
<protein>
    <recommendedName>
        <fullName evidence="5">Invertebrate defensins family profile domain-containing protein</fullName>
    </recommendedName>
</protein>
<keyword evidence="4" id="KW-1185">Reference proteome</keyword>
<proteinExistence type="predicted"/>
<dbReference type="Proteomes" id="UP000316621">
    <property type="component" value="Chromosome 5"/>
</dbReference>
<accession>A0A4Y7JPU5</accession>
<dbReference type="AlphaFoldDB" id="A0A4Y7JPU5"/>
<name>A0A4Y7JPU5_PAPSO</name>
<dbReference type="EMBL" id="CM010719">
    <property type="protein sequence ID" value="RZC62070.1"/>
    <property type="molecule type" value="Genomic_DNA"/>
</dbReference>
<feature type="chain" id="PRO_5033842316" description="Invertebrate defensins family profile domain-containing protein" evidence="1">
    <location>
        <begin position="31"/>
        <end position="74"/>
    </location>
</feature>
<gene>
    <name evidence="2" type="ORF">C5167_023820</name>
    <name evidence="3" type="ORF">C5167_023821</name>
</gene>